<sequence>MKRRKYRIRCALQNVVAAACICVFASCASSPKGEAEALAHIDSRPHAIKKKKYNEARFYKALDEGDFEKCTAFLLGQKITDKERIRQYLDLAFAEHFSKAYDSSIEVCNKTDALMEDAVTKSLTRTVLSATLNENASEYSGRVYEYLYVNVFNALNYYHKGDTEGALVEIRKIGNKQREYIAKYGKAVLAKDAPQKREITDADYAAAMFGINMPALIAKSPPQATKDDVFRDSAAARYVSMLFRLMNGDADDARIDADVLAKLSPRFSAAQALTMPEGRGRLDVLAFCGLIGRRYEQAFYFPGDVVNGLAGLNFSVIGFGSAAMIVLPPFPNGVVIPAFRLKFVYPAFDASSVRPHIAGVRILVSDVNASGKPAAVRNIVGKHDGQSVIGTDGKGGAAVVYDLSLLEDFNDAVDKDVRTHAAKAFAKSVVRSLIKKSAAVAAGEATLAAFADANGNKKSFADALLYELAYLSVTAAIEAVDLAETADVRQSVCLPARAYAGGCAVEPGSYDVTVQYVDTASNIVFQERFSSVKVESGIPVLIESSYMKK</sequence>
<dbReference type="EMBL" id="AVQI01000056">
    <property type="protein sequence ID" value="ERK01513.1"/>
    <property type="molecule type" value="Genomic_DNA"/>
</dbReference>
<dbReference type="STRING" id="1125725.HMPREF1325_0741"/>
<dbReference type="Proteomes" id="UP000016646">
    <property type="component" value="Unassembled WGS sequence"/>
</dbReference>
<comment type="caution">
    <text evidence="2">The sequence shown here is derived from an EMBL/GenBank/DDBJ whole genome shotgun (WGS) entry which is preliminary data.</text>
</comment>
<dbReference type="Proteomes" id="UP000016412">
    <property type="component" value="Unassembled WGS sequence"/>
</dbReference>
<organism evidence="2 4">
    <name type="scientific">Treponema socranskii subsp. socranskii VPI DR56BR1116 = ATCC 35536</name>
    <dbReference type="NCBI Taxonomy" id="1125725"/>
    <lineage>
        <taxon>Bacteria</taxon>
        <taxon>Pseudomonadati</taxon>
        <taxon>Spirochaetota</taxon>
        <taxon>Spirochaetia</taxon>
        <taxon>Spirochaetales</taxon>
        <taxon>Treponemataceae</taxon>
        <taxon>Treponema</taxon>
    </lineage>
</organism>
<evidence type="ECO:0000313" key="2">
    <source>
        <dbReference type="EMBL" id="ERF59732.1"/>
    </source>
</evidence>
<protein>
    <submittedName>
        <fullName evidence="2 3">Lipoprotein</fullName>
    </submittedName>
</protein>
<dbReference type="RefSeq" id="WP_021331339.1">
    <property type="nucleotide sequence ID" value="NZ_AUZJ01000061.1"/>
</dbReference>
<proteinExistence type="predicted"/>
<evidence type="ECO:0000313" key="3">
    <source>
        <dbReference type="EMBL" id="ERK01513.1"/>
    </source>
</evidence>
<dbReference type="EMBL" id="AUZJ01000061">
    <property type="protein sequence ID" value="ERF59732.1"/>
    <property type="molecule type" value="Genomic_DNA"/>
</dbReference>
<evidence type="ECO:0000313" key="4">
    <source>
        <dbReference type="Proteomes" id="UP000016412"/>
    </source>
</evidence>
<accession>U1F6W3</accession>
<keyword evidence="2" id="KW-0449">Lipoprotein</keyword>
<evidence type="ECO:0000256" key="1">
    <source>
        <dbReference type="SAM" id="SignalP"/>
    </source>
</evidence>
<name>U1F6W3_TRESO</name>
<dbReference type="OrthoDB" id="9769023at2"/>
<feature type="chain" id="PRO_5004609851" evidence="1">
    <location>
        <begin position="26"/>
        <end position="549"/>
    </location>
</feature>
<keyword evidence="5" id="KW-1185">Reference proteome</keyword>
<dbReference type="AlphaFoldDB" id="U1F6W3"/>
<dbReference type="PATRIC" id="fig|1125725.3.peg.2340"/>
<keyword evidence="1" id="KW-0732">Signal</keyword>
<dbReference type="PROSITE" id="PS51257">
    <property type="entry name" value="PROKAR_LIPOPROTEIN"/>
    <property type="match status" value="1"/>
</dbReference>
<dbReference type="eggNOG" id="COG3014">
    <property type="taxonomic scope" value="Bacteria"/>
</dbReference>
<feature type="signal peptide" evidence="1">
    <location>
        <begin position="1"/>
        <end position="25"/>
    </location>
</feature>
<gene>
    <name evidence="3" type="ORF">HMPREF0860_1440</name>
    <name evidence="2" type="ORF">HMPREF1325_0741</name>
</gene>
<reference evidence="4 5" key="1">
    <citation type="submission" date="2013-08" db="EMBL/GenBank/DDBJ databases">
        <authorList>
            <person name="Durkin A.S."/>
            <person name="Haft D.R."/>
            <person name="McCorrison J."/>
            <person name="Torralba M."/>
            <person name="Gillis M."/>
            <person name="Haft D.H."/>
            <person name="Methe B."/>
            <person name="Sutton G."/>
            <person name="Nelson K.E."/>
        </authorList>
    </citation>
    <scope>NUCLEOTIDE SEQUENCE [LARGE SCALE GENOMIC DNA]</scope>
    <source>
        <strain evidence="3 5">ATCC 35536</strain>
        <strain evidence="2 4">VPI DR56BR1116</strain>
    </source>
</reference>
<evidence type="ECO:0000313" key="5">
    <source>
        <dbReference type="Proteomes" id="UP000016646"/>
    </source>
</evidence>